<dbReference type="GO" id="GO:0004371">
    <property type="term" value="F:glycerone kinase activity"/>
    <property type="evidence" value="ECO:0007669"/>
    <property type="project" value="InterPro"/>
</dbReference>
<keyword evidence="5 9" id="KW-0418">Kinase</keyword>
<feature type="domain" description="DhaK" evidence="8">
    <location>
        <begin position="10"/>
        <end position="337"/>
    </location>
</feature>
<evidence type="ECO:0000256" key="7">
    <source>
        <dbReference type="ARBA" id="ARBA00046577"/>
    </source>
</evidence>
<dbReference type="EMBL" id="VOGB01000003">
    <property type="protein sequence ID" value="MQM72225.1"/>
    <property type="molecule type" value="Genomic_DNA"/>
</dbReference>
<name>A0A6L5GPN3_9FIRM</name>
<evidence type="ECO:0000256" key="2">
    <source>
        <dbReference type="ARBA" id="ARBA00004745"/>
    </source>
</evidence>
<evidence type="ECO:0000256" key="3">
    <source>
        <dbReference type="ARBA" id="ARBA00012095"/>
    </source>
</evidence>
<reference evidence="9" key="1">
    <citation type="journal article" date="2020" name="Appl. Environ. Microbiol.">
        <title>Medium-Chain Fatty Acid Synthesis by 'Candidatus Weimeria bifida' gen. nov., sp. nov., and 'Candidatus Pseudoramibacter fermentans' sp. nov.</title>
        <authorList>
            <person name="Scarborough M.J."/>
            <person name="Myers K.S."/>
            <person name="Donohue T.J."/>
            <person name="Noguera D.R."/>
        </authorList>
    </citation>
    <scope>NUCLEOTIDE SEQUENCE</scope>
    <source>
        <strain evidence="9">EUB1.1</strain>
    </source>
</reference>
<dbReference type="PROSITE" id="PS51481">
    <property type="entry name" value="DHAK"/>
    <property type="match status" value="1"/>
</dbReference>
<dbReference type="Pfam" id="PF02733">
    <property type="entry name" value="Dak1"/>
    <property type="match status" value="1"/>
</dbReference>
<dbReference type="PANTHER" id="PTHR28629:SF4">
    <property type="entry name" value="TRIOKINASE_FMN CYCLASE"/>
    <property type="match status" value="1"/>
</dbReference>
<accession>A0A6L5GPN3</accession>
<comment type="pathway">
    <text evidence="2">Polyol metabolism; glycerol degradation.</text>
</comment>
<evidence type="ECO:0000256" key="6">
    <source>
        <dbReference type="ARBA" id="ARBA00022798"/>
    </source>
</evidence>
<protein>
    <recommendedName>
        <fullName evidence="3">phosphoenolpyruvate--glycerone phosphotransferase</fullName>
        <ecNumber evidence="3">2.7.1.121</ecNumber>
    </recommendedName>
</protein>
<dbReference type="AlphaFoldDB" id="A0A6L5GPN3"/>
<dbReference type="Gene3D" id="3.40.50.10440">
    <property type="entry name" value="Dihydroxyacetone kinase, domain 1"/>
    <property type="match status" value="1"/>
</dbReference>
<dbReference type="InterPro" id="IPR050861">
    <property type="entry name" value="Dihydroxyacetone_Kinase"/>
</dbReference>
<dbReference type="FunFam" id="3.30.1180.20:FF:000002">
    <property type="entry name" value="Dihydroxyacetone kinase subunit DhaK"/>
    <property type="match status" value="1"/>
</dbReference>
<evidence type="ECO:0000313" key="10">
    <source>
        <dbReference type="Proteomes" id="UP000473648"/>
    </source>
</evidence>
<sequence>MAKLKRLFNDPYDIVDEMIEGYAKAHKQYVHMDESEEAQGRVLVSNEVGKKDKVGIVVGGGTGHEPMFLGYVGKDFADAVVMGNINTSPSPDPCYAAARAVDTGKGVVYLYGNYAGDVMNFDMGAEEAEDEDDIVVKSVTVKDDVVSAPKDKIEDRRGVAGDFIVFKAAGAAAAMGKDIDEVVRIAEKANSVTRSMGVAMSSSTIPAKGGTIFEMEDGDMEIGMGIHGEPGVRRGKIDTADNVVDEIMEPILADLPFEKGDEVYVLVNSLGATPLMDLHVCFRRVQQILDEKGITVYKTLVGPFATSMDMAGMSITLAKLDDELKEMLDYPCDTPYFTQV</sequence>
<keyword evidence="4" id="KW-0808">Transferase</keyword>
<evidence type="ECO:0000256" key="5">
    <source>
        <dbReference type="ARBA" id="ARBA00022777"/>
    </source>
</evidence>
<organism evidence="9 10">
    <name type="scientific">Candidatus Pseudoramibacter fermentans</name>
    <dbReference type="NCBI Taxonomy" id="2594427"/>
    <lineage>
        <taxon>Bacteria</taxon>
        <taxon>Bacillati</taxon>
        <taxon>Bacillota</taxon>
        <taxon>Clostridia</taxon>
        <taxon>Eubacteriales</taxon>
        <taxon>Eubacteriaceae</taxon>
        <taxon>Pseudoramibacter</taxon>
    </lineage>
</organism>
<evidence type="ECO:0000256" key="4">
    <source>
        <dbReference type="ARBA" id="ARBA00022679"/>
    </source>
</evidence>
<gene>
    <name evidence="9" type="ORF">FRC53_02090</name>
</gene>
<comment type="subunit">
    <text evidence="7">Homodimer. The dihydroxyacetone kinase complex is composed of a homodimer of DhaM, a homodimer of DhaK and the subunit DhaL.</text>
</comment>
<evidence type="ECO:0000259" key="8">
    <source>
        <dbReference type="PROSITE" id="PS51481"/>
    </source>
</evidence>
<comment type="caution">
    <text evidence="9">The sequence shown here is derived from an EMBL/GenBank/DDBJ whole genome shotgun (WGS) entry which is preliminary data.</text>
</comment>
<dbReference type="GO" id="GO:0019563">
    <property type="term" value="P:glycerol catabolic process"/>
    <property type="evidence" value="ECO:0007669"/>
    <property type="project" value="TreeGrafter"/>
</dbReference>
<evidence type="ECO:0000256" key="1">
    <source>
        <dbReference type="ARBA" id="ARBA00001113"/>
    </source>
</evidence>
<proteinExistence type="predicted"/>
<dbReference type="PANTHER" id="PTHR28629">
    <property type="entry name" value="TRIOKINASE/FMN CYCLASE"/>
    <property type="match status" value="1"/>
</dbReference>
<keyword evidence="10" id="KW-1185">Reference proteome</keyword>
<dbReference type="InterPro" id="IPR004006">
    <property type="entry name" value="DhaK_dom"/>
</dbReference>
<dbReference type="GO" id="GO:0047324">
    <property type="term" value="F:phosphoenolpyruvate-glycerone phosphotransferase activity"/>
    <property type="evidence" value="ECO:0007669"/>
    <property type="project" value="UniProtKB-EC"/>
</dbReference>
<dbReference type="Proteomes" id="UP000473648">
    <property type="component" value="Unassembled WGS sequence"/>
</dbReference>
<dbReference type="SUPFAM" id="SSF82549">
    <property type="entry name" value="DAK1/DegV-like"/>
    <property type="match status" value="1"/>
</dbReference>
<dbReference type="FunFam" id="3.40.50.10440:FF:000001">
    <property type="entry name" value="Dihydroxyacetone kinase, DhaK subunit"/>
    <property type="match status" value="1"/>
</dbReference>
<comment type="catalytic activity">
    <reaction evidence="1">
        <text>dihydroxyacetone + phosphoenolpyruvate = dihydroxyacetone phosphate + pyruvate</text>
        <dbReference type="Rhea" id="RHEA:18381"/>
        <dbReference type="ChEBI" id="CHEBI:15361"/>
        <dbReference type="ChEBI" id="CHEBI:16016"/>
        <dbReference type="ChEBI" id="CHEBI:57642"/>
        <dbReference type="ChEBI" id="CHEBI:58702"/>
        <dbReference type="EC" id="2.7.1.121"/>
    </reaction>
</comment>
<keyword evidence="6" id="KW-0319">Glycerol metabolism</keyword>
<dbReference type="Gene3D" id="3.30.1180.20">
    <property type="entry name" value="Dihydroxyacetone kinase, domain 2"/>
    <property type="match status" value="1"/>
</dbReference>
<evidence type="ECO:0000313" key="9">
    <source>
        <dbReference type="EMBL" id="MQM72225.1"/>
    </source>
</evidence>
<dbReference type="GO" id="GO:0005829">
    <property type="term" value="C:cytosol"/>
    <property type="evidence" value="ECO:0007669"/>
    <property type="project" value="TreeGrafter"/>
</dbReference>
<dbReference type="EC" id="2.7.1.121" evidence="3"/>